<sequence>MLCFYLFFNNKKVMFMQYEGQCLYGRVILKTEQTCYEITACHCLMYQKWNGYLLMRFIIERGLSIEDKTNVSYCHFFAWLVQKFCNKCSHFFSKMFNPQSHYISVTLFEQSQIAFLVTQFYIGCNPMYYKLIEEKALFTQQHILNT</sequence>
<protein>
    <submittedName>
        <fullName evidence="1">Glutathione-dependent formaldehyde-activating GFA</fullName>
    </submittedName>
</protein>
<dbReference type="EMBL" id="FN545230">
    <property type="protein sequence ID" value="CBA74376.1"/>
    <property type="molecule type" value="Genomic_DNA"/>
</dbReference>
<dbReference type="SUPFAM" id="SSF51316">
    <property type="entry name" value="Mss4-like"/>
    <property type="match status" value="1"/>
</dbReference>
<evidence type="ECO:0000313" key="1">
    <source>
        <dbReference type="EMBL" id="CBA74376.1"/>
    </source>
</evidence>
<name>D2U150_9GAMM</name>
<reference evidence="1" key="1">
    <citation type="journal article" date="2010" name="Insect Mol. Biol.">
        <title>The draft genome sequence of Arsenophonus nasoniae, son-killer bacterium of Nasonia vitripennis, reveals genes associated with virulence and symbiosis.</title>
        <authorList>
            <person name="Wilkes T."/>
            <person name="Darby A.C."/>
            <person name="Choi J."/>
            <person name="Colborne J.K."/>
            <person name="Werren J.H."/>
            <person name="Hurst G.D.D."/>
        </authorList>
    </citation>
    <scope>NUCLEOTIDE SEQUENCE</scope>
</reference>
<proteinExistence type="predicted"/>
<organism evidence="1">
    <name type="scientific">Arsenophonus nasoniae</name>
    <name type="common">son-killer infecting Nasonia vitripennis</name>
    <dbReference type="NCBI Taxonomy" id="638"/>
    <lineage>
        <taxon>Bacteria</taxon>
        <taxon>Pseudomonadati</taxon>
        <taxon>Pseudomonadota</taxon>
        <taxon>Gammaproteobacteria</taxon>
        <taxon>Enterobacterales</taxon>
        <taxon>Morganellaceae</taxon>
        <taxon>Arsenophonus</taxon>
    </lineage>
</organism>
<accession>D2U150</accession>
<gene>
    <name evidence="1" type="primary">gfa</name>
    <name evidence="1" type="ORF">ARN_22550</name>
</gene>
<dbReference type="AlphaFoldDB" id="D2U150"/>
<dbReference type="InterPro" id="IPR011057">
    <property type="entry name" value="Mss4-like_sf"/>
</dbReference>
<dbReference type="Gene3D" id="3.90.1590.10">
    <property type="entry name" value="glutathione-dependent formaldehyde- activating enzyme (gfa)"/>
    <property type="match status" value="1"/>
</dbReference>